<evidence type="ECO:0000313" key="1">
    <source>
        <dbReference type="EMBL" id="JAH94686.1"/>
    </source>
</evidence>
<organism evidence="1">
    <name type="scientific">Anguilla anguilla</name>
    <name type="common">European freshwater eel</name>
    <name type="synonym">Muraena anguilla</name>
    <dbReference type="NCBI Taxonomy" id="7936"/>
    <lineage>
        <taxon>Eukaryota</taxon>
        <taxon>Metazoa</taxon>
        <taxon>Chordata</taxon>
        <taxon>Craniata</taxon>
        <taxon>Vertebrata</taxon>
        <taxon>Euteleostomi</taxon>
        <taxon>Actinopterygii</taxon>
        <taxon>Neopterygii</taxon>
        <taxon>Teleostei</taxon>
        <taxon>Anguilliformes</taxon>
        <taxon>Anguillidae</taxon>
        <taxon>Anguilla</taxon>
    </lineage>
</organism>
<dbReference type="EMBL" id="GBXM01013891">
    <property type="protein sequence ID" value="JAH94686.1"/>
    <property type="molecule type" value="Transcribed_RNA"/>
</dbReference>
<sequence>MVSHSYTFLQQQMEASFQHTKVFLPLQAVIVLNKAGTQGREANQMQIKLRNDNQ</sequence>
<protein>
    <submittedName>
        <fullName evidence="1">Uncharacterized protein</fullName>
    </submittedName>
</protein>
<name>A0A0E9WWR9_ANGAN</name>
<reference evidence="1" key="1">
    <citation type="submission" date="2014-11" db="EMBL/GenBank/DDBJ databases">
        <authorList>
            <person name="Amaro Gonzalez C."/>
        </authorList>
    </citation>
    <scope>NUCLEOTIDE SEQUENCE</scope>
</reference>
<dbReference type="AlphaFoldDB" id="A0A0E9WWR9"/>
<proteinExistence type="predicted"/>
<accession>A0A0E9WWR9</accession>
<reference evidence="1" key="2">
    <citation type="journal article" date="2015" name="Fish Shellfish Immunol.">
        <title>Early steps in the European eel (Anguilla anguilla)-Vibrio vulnificus interaction in the gills: Role of the RtxA13 toxin.</title>
        <authorList>
            <person name="Callol A."/>
            <person name="Pajuelo D."/>
            <person name="Ebbesson L."/>
            <person name="Teles M."/>
            <person name="MacKenzie S."/>
            <person name="Amaro C."/>
        </authorList>
    </citation>
    <scope>NUCLEOTIDE SEQUENCE</scope>
</reference>